<name>A0AAD6YLQ1_9AGAR</name>
<evidence type="ECO:0000313" key="2">
    <source>
        <dbReference type="EMBL" id="KAJ7223232.1"/>
    </source>
</evidence>
<evidence type="ECO:0000256" key="1">
    <source>
        <dbReference type="SAM" id="MobiDB-lite"/>
    </source>
</evidence>
<protein>
    <submittedName>
        <fullName evidence="2">Uncharacterized protein</fullName>
    </submittedName>
</protein>
<reference evidence="2" key="1">
    <citation type="submission" date="2023-03" db="EMBL/GenBank/DDBJ databases">
        <title>Massive genome expansion in bonnet fungi (Mycena s.s.) driven by repeated elements and novel gene families across ecological guilds.</title>
        <authorList>
            <consortium name="Lawrence Berkeley National Laboratory"/>
            <person name="Harder C.B."/>
            <person name="Miyauchi S."/>
            <person name="Viragh M."/>
            <person name="Kuo A."/>
            <person name="Thoen E."/>
            <person name="Andreopoulos B."/>
            <person name="Lu D."/>
            <person name="Skrede I."/>
            <person name="Drula E."/>
            <person name="Henrissat B."/>
            <person name="Morin E."/>
            <person name="Kohler A."/>
            <person name="Barry K."/>
            <person name="LaButti K."/>
            <person name="Morin E."/>
            <person name="Salamov A."/>
            <person name="Lipzen A."/>
            <person name="Mereny Z."/>
            <person name="Hegedus B."/>
            <person name="Baldrian P."/>
            <person name="Stursova M."/>
            <person name="Weitz H."/>
            <person name="Taylor A."/>
            <person name="Grigoriev I.V."/>
            <person name="Nagy L.G."/>
            <person name="Martin F."/>
            <person name="Kauserud H."/>
        </authorList>
    </citation>
    <scope>NUCLEOTIDE SEQUENCE</scope>
    <source>
        <strain evidence="2">9144</strain>
    </source>
</reference>
<comment type="caution">
    <text evidence="2">The sequence shown here is derived from an EMBL/GenBank/DDBJ whole genome shotgun (WGS) entry which is preliminary data.</text>
</comment>
<accession>A0AAD6YLQ1</accession>
<sequence length="352" mass="38236">TTEVAGVLPVPEDVRVKYGMARFEPSLDSMRPHHHLASLQGTRKAILPVHNQEEKDLFRTMMSGSNSFGNFSSEAQIETSVRIWNARADMSDTIFYKLAEQLKVYYNSDWQRNSNIIQTKATTNQARQPLMKHIHDPNRLKMVPPLPQTTLKLHHAPAGMRALDIGEEAPHVDLPSISFMGLSGSSASSTIAATQFIAGSSATGSHLPEHLSSPLMTLLSSGHSSGTSAPSVDATQVIAGSSGALDAPRLAGGAQVHPQSLSHGETMQQLAKRKVSDDLQQSAPPPKKPRKARTCRKCGVETCPGRATSRYCCNKCQDCGKEGQDLSCVGRNPKFLTKTCREAVEGGKWDKR</sequence>
<keyword evidence="3" id="KW-1185">Reference proteome</keyword>
<gene>
    <name evidence="2" type="ORF">GGX14DRAFT_352286</name>
</gene>
<proteinExistence type="predicted"/>
<evidence type="ECO:0000313" key="3">
    <source>
        <dbReference type="Proteomes" id="UP001219525"/>
    </source>
</evidence>
<feature type="region of interest" description="Disordered" evidence="1">
    <location>
        <begin position="249"/>
        <end position="292"/>
    </location>
</feature>
<feature type="non-terminal residue" evidence="2">
    <location>
        <position position="352"/>
    </location>
</feature>
<dbReference type="AlphaFoldDB" id="A0AAD6YLQ1"/>
<dbReference type="Proteomes" id="UP001219525">
    <property type="component" value="Unassembled WGS sequence"/>
</dbReference>
<feature type="compositionally biased region" description="Polar residues" evidence="1">
    <location>
        <begin position="257"/>
        <end position="269"/>
    </location>
</feature>
<organism evidence="2 3">
    <name type="scientific">Mycena pura</name>
    <dbReference type="NCBI Taxonomy" id="153505"/>
    <lineage>
        <taxon>Eukaryota</taxon>
        <taxon>Fungi</taxon>
        <taxon>Dikarya</taxon>
        <taxon>Basidiomycota</taxon>
        <taxon>Agaricomycotina</taxon>
        <taxon>Agaricomycetes</taxon>
        <taxon>Agaricomycetidae</taxon>
        <taxon>Agaricales</taxon>
        <taxon>Marasmiineae</taxon>
        <taxon>Mycenaceae</taxon>
        <taxon>Mycena</taxon>
    </lineage>
</organism>
<dbReference type="EMBL" id="JARJCW010000006">
    <property type="protein sequence ID" value="KAJ7223232.1"/>
    <property type="molecule type" value="Genomic_DNA"/>
</dbReference>